<keyword evidence="2" id="KW-1133">Transmembrane helix</keyword>
<protein>
    <submittedName>
        <fullName evidence="4">Uncharacterized protein LOC106805494 isoform X1</fullName>
    </submittedName>
</protein>
<dbReference type="GeneID" id="106805494"/>
<evidence type="ECO:0000313" key="4">
    <source>
        <dbReference type="RefSeq" id="XP_014662594.1"/>
    </source>
</evidence>
<evidence type="ECO:0000256" key="2">
    <source>
        <dbReference type="SAM" id="Phobius"/>
    </source>
</evidence>
<feature type="transmembrane region" description="Helical" evidence="2">
    <location>
        <begin position="35"/>
        <end position="55"/>
    </location>
</feature>
<dbReference type="PANTHER" id="PTHR28640">
    <property type="entry name" value="ADP-RIBOSYLATION FACTOR-LIKE PROTEIN 6-INTERACTING PROTEIN 6"/>
    <property type="match status" value="1"/>
</dbReference>
<keyword evidence="3" id="KW-1185">Reference proteome</keyword>
<gene>
    <name evidence="4" type="primary">LOC106805494</name>
</gene>
<evidence type="ECO:0000313" key="3">
    <source>
        <dbReference type="Proteomes" id="UP000695022"/>
    </source>
</evidence>
<keyword evidence="2" id="KW-0812">Transmembrane</keyword>
<dbReference type="Pfam" id="PF15062">
    <property type="entry name" value="ARL6IP6"/>
    <property type="match status" value="1"/>
</dbReference>
<proteinExistence type="predicted"/>
<organism evidence="3 4">
    <name type="scientific">Priapulus caudatus</name>
    <name type="common">Priapulid worm</name>
    <dbReference type="NCBI Taxonomy" id="37621"/>
    <lineage>
        <taxon>Eukaryota</taxon>
        <taxon>Metazoa</taxon>
        <taxon>Ecdysozoa</taxon>
        <taxon>Scalidophora</taxon>
        <taxon>Priapulida</taxon>
        <taxon>Priapulimorpha</taxon>
        <taxon>Priapulimorphida</taxon>
        <taxon>Priapulidae</taxon>
        <taxon>Priapulus</taxon>
    </lineage>
</organism>
<dbReference type="RefSeq" id="XP_014662594.1">
    <property type="nucleotide sequence ID" value="XM_014807108.1"/>
</dbReference>
<dbReference type="InterPro" id="IPR029383">
    <property type="entry name" value="ARL6IP6"/>
</dbReference>
<sequence length="174" mass="18785">MRTTMSTKGKEAVPGNDTAGTGPTQTRFPYLKPTFILLLLSSMLGCFAFVSGSSVSEEVWKTMGGSAAYLSTAISTANVTVKRLVDEMITTLGRVINTHVHAQNMEKLKYAVAMSIGGAALSFLIEFFDATIPGEMPPTPLSPRRFRRRSGHAVHTPYIIPMLVGIVGFLAVFL</sequence>
<name>A0ABM1DRM3_PRICU</name>
<accession>A0ABM1DRM3</accession>
<reference evidence="4" key="1">
    <citation type="submission" date="2025-08" db="UniProtKB">
        <authorList>
            <consortium name="RefSeq"/>
        </authorList>
    </citation>
    <scope>IDENTIFICATION</scope>
</reference>
<evidence type="ECO:0000256" key="1">
    <source>
        <dbReference type="SAM" id="MobiDB-lite"/>
    </source>
</evidence>
<dbReference type="PANTHER" id="PTHR28640:SF1">
    <property type="entry name" value="ADP-RIBOSYLATION FACTOR-LIKE PROTEIN 6-INTERACTING PROTEIN 6"/>
    <property type="match status" value="1"/>
</dbReference>
<feature type="transmembrane region" description="Helical" evidence="2">
    <location>
        <begin position="153"/>
        <end position="173"/>
    </location>
</feature>
<dbReference type="Proteomes" id="UP000695022">
    <property type="component" value="Unplaced"/>
</dbReference>
<keyword evidence="2" id="KW-0472">Membrane</keyword>
<feature type="region of interest" description="Disordered" evidence="1">
    <location>
        <begin position="1"/>
        <end position="25"/>
    </location>
</feature>